<feature type="repeat" description="Solcar" evidence="9">
    <location>
        <begin position="10"/>
        <end position="98"/>
    </location>
</feature>
<organism evidence="12 13">
    <name type="scientific">Marchantia polymorpha subsp. ruderalis</name>
    <dbReference type="NCBI Taxonomy" id="1480154"/>
    <lineage>
        <taxon>Eukaryota</taxon>
        <taxon>Viridiplantae</taxon>
        <taxon>Streptophyta</taxon>
        <taxon>Embryophyta</taxon>
        <taxon>Marchantiophyta</taxon>
        <taxon>Marchantiopsida</taxon>
        <taxon>Marchantiidae</taxon>
        <taxon>Marchantiales</taxon>
        <taxon>Marchantiaceae</taxon>
        <taxon>Marchantia</taxon>
    </lineage>
</organism>
<evidence type="ECO:0000313" key="12">
    <source>
        <dbReference type="EMBL" id="OAE29562.1"/>
    </source>
</evidence>
<protein>
    <recommendedName>
        <fullName evidence="15">Mitochondrial carrier protein</fullName>
    </recommendedName>
</protein>
<keyword evidence="7" id="KW-0496">Mitochondrion</keyword>
<feature type="repeat" description="Solcar" evidence="9">
    <location>
        <begin position="109"/>
        <end position="202"/>
    </location>
</feature>
<evidence type="ECO:0000256" key="8">
    <source>
        <dbReference type="ARBA" id="ARBA00023136"/>
    </source>
</evidence>
<keyword evidence="4 9" id="KW-0812">Transmembrane</keyword>
<keyword evidence="5" id="KW-0677">Repeat</keyword>
<dbReference type="GO" id="GO:0022857">
    <property type="term" value="F:transmembrane transporter activity"/>
    <property type="evidence" value="ECO:0007669"/>
    <property type="project" value="TreeGrafter"/>
</dbReference>
<comment type="similarity">
    <text evidence="2 10">Belongs to the mitochondrial carrier (TC 2.A.29) family.</text>
</comment>
<evidence type="ECO:0000256" key="2">
    <source>
        <dbReference type="ARBA" id="ARBA00006375"/>
    </source>
</evidence>
<dbReference type="GO" id="GO:0031966">
    <property type="term" value="C:mitochondrial membrane"/>
    <property type="evidence" value="ECO:0007669"/>
    <property type="project" value="UniProtKB-SubCell"/>
</dbReference>
<dbReference type="Proteomes" id="UP001162541">
    <property type="component" value="Chromosome 7"/>
</dbReference>
<dbReference type="InterPro" id="IPR050567">
    <property type="entry name" value="Mitochondrial_Carrier"/>
</dbReference>
<evidence type="ECO:0000256" key="7">
    <source>
        <dbReference type="ARBA" id="ARBA00023128"/>
    </source>
</evidence>
<keyword evidence="8 9" id="KW-0472">Membrane</keyword>
<dbReference type="PANTHER" id="PTHR45624">
    <property type="entry name" value="MITOCHONDRIAL BASIC AMINO ACIDS TRANSPORTER-RELATED"/>
    <property type="match status" value="1"/>
</dbReference>
<accession>A0A176WAV4</accession>
<dbReference type="PROSITE" id="PS50920">
    <property type="entry name" value="SOLCAR"/>
    <property type="match status" value="3"/>
</dbReference>
<evidence type="ECO:0000256" key="5">
    <source>
        <dbReference type="ARBA" id="ARBA00022737"/>
    </source>
</evidence>
<evidence type="ECO:0000256" key="3">
    <source>
        <dbReference type="ARBA" id="ARBA00022448"/>
    </source>
</evidence>
<evidence type="ECO:0000256" key="1">
    <source>
        <dbReference type="ARBA" id="ARBA00004225"/>
    </source>
</evidence>
<evidence type="ECO:0000313" key="11">
    <source>
        <dbReference type="EMBL" id="BBN16616.1"/>
    </source>
</evidence>
<sequence>MEFWPEFLAGTSGREFIAGGVGGIAGVIAGHPLDTLRIRLQQPRTNPSVAPIKATALLRQIVAKEGALALFKGMSSPVATIAFQNAVSFQTYAVVSRALQRREDDRHTLSYKNVAVAGVCAGTIQTLILSPVDLIKIRLQLLTDRVSTARAVRAVVGPLDVVRGILRREGVRGLYRGLTITVLRDAPSHAVYFGTYEYARECLHPGCRRNGDESLLTMLTAGGLAGALSWVFCYPLDVVKSRLQGQLPGGGPLRYTGIAHCLRRSVEEEGLTVLWRGLGTAVTRAYLVNGAIFSAYEMTLRFINPRPPGDLGLKAIDLSA</sequence>
<dbReference type="Gene3D" id="1.50.40.10">
    <property type="entry name" value="Mitochondrial carrier domain"/>
    <property type="match status" value="1"/>
</dbReference>
<reference evidence="14" key="3">
    <citation type="journal article" date="2020" name="Curr. Biol.">
        <title>Chromatin organization in early land plants reveals an ancestral association between H3K27me3, transposons, and constitutive heterochromatin.</title>
        <authorList>
            <person name="Montgomery S.A."/>
            <person name="Tanizawa Y."/>
            <person name="Galik B."/>
            <person name="Wang N."/>
            <person name="Ito T."/>
            <person name="Mochizuki T."/>
            <person name="Akimcheva S."/>
            <person name="Bowman J.L."/>
            <person name="Cognat V."/>
            <person name="Marechal-Drouard L."/>
            <person name="Ekker H."/>
            <person name="Hong S.F."/>
            <person name="Kohchi T."/>
            <person name="Lin S.S."/>
            <person name="Liu L.D."/>
            <person name="Nakamura Y."/>
            <person name="Valeeva L.R."/>
            <person name="Shakirov E.V."/>
            <person name="Shippen D.E."/>
            <person name="Wei W.L."/>
            <person name="Yagura M."/>
            <person name="Yamaoka S."/>
            <person name="Yamato K.T."/>
            <person name="Liu C."/>
            <person name="Berger F."/>
        </authorList>
    </citation>
    <scope>NUCLEOTIDE SEQUENCE [LARGE SCALE GENOMIC DNA]</scope>
    <source>
        <strain evidence="14">Tak-1</strain>
    </source>
</reference>
<dbReference type="PRINTS" id="PR00926">
    <property type="entry name" value="MITOCARRIER"/>
</dbReference>
<keyword evidence="6" id="KW-1133">Transmembrane helix</keyword>
<evidence type="ECO:0000256" key="6">
    <source>
        <dbReference type="ARBA" id="ARBA00022989"/>
    </source>
</evidence>
<dbReference type="Proteomes" id="UP000077202">
    <property type="component" value="Unassembled WGS sequence"/>
</dbReference>
<keyword evidence="13" id="KW-1185">Reference proteome</keyword>
<dbReference type="InterPro" id="IPR018108">
    <property type="entry name" value="MCP_transmembrane"/>
</dbReference>
<proteinExistence type="inferred from homology"/>
<dbReference type="EMBL" id="AP019872">
    <property type="protein sequence ID" value="BBN16616.1"/>
    <property type="molecule type" value="Genomic_DNA"/>
</dbReference>
<dbReference type="SUPFAM" id="SSF103506">
    <property type="entry name" value="Mitochondrial carrier"/>
    <property type="match status" value="1"/>
</dbReference>
<dbReference type="AlphaFoldDB" id="A0A176WAV4"/>
<evidence type="ECO:0000256" key="4">
    <source>
        <dbReference type="ARBA" id="ARBA00022692"/>
    </source>
</evidence>
<evidence type="ECO:0000313" key="14">
    <source>
        <dbReference type="Proteomes" id="UP001162541"/>
    </source>
</evidence>
<name>A0A176WAV4_MARPO</name>
<dbReference type="Pfam" id="PF00153">
    <property type="entry name" value="Mito_carr"/>
    <property type="match status" value="3"/>
</dbReference>
<keyword evidence="3 10" id="KW-0813">Transport</keyword>
<dbReference type="InterPro" id="IPR002067">
    <property type="entry name" value="MCP"/>
</dbReference>
<comment type="subcellular location">
    <subcellularLocation>
        <location evidence="1">Mitochondrion membrane</location>
        <topology evidence="1">Multi-pass membrane protein</topology>
    </subcellularLocation>
</comment>
<gene>
    <name evidence="12" type="ORF">AXG93_702s1150</name>
    <name evidence="11" type="ORF">Mp_7g07860</name>
</gene>
<reference evidence="12 13" key="1">
    <citation type="submission" date="2016-03" db="EMBL/GenBank/DDBJ databases">
        <title>Mechanisms controlling the formation of the plant cell surface in tip-growing cells are functionally conserved among land plants.</title>
        <authorList>
            <person name="Honkanen S."/>
            <person name="Jones V.A."/>
            <person name="Morieri G."/>
            <person name="Champion C."/>
            <person name="Hetherington A.J."/>
            <person name="Kelly S."/>
            <person name="Saint-Marcoux D."/>
            <person name="Proust H."/>
            <person name="Prescott H."/>
            <person name="Dolan L."/>
        </authorList>
    </citation>
    <scope>NUCLEOTIDE SEQUENCE [LARGE SCALE GENOMIC DNA]</scope>
    <source>
        <strain evidence="13">cv. Tak-1 and cv. Tak-2</strain>
        <tissue evidence="12">Whole gametophyte</tissue>
    </source>
</reference>
<evidence type="ECO:0000256" key="10">
    <source>
        <dbReference type="RuleBase" id="RU000488"/>
    </source>
</evidence>
<reference evidence="11" key="2">
    <citation type="journal article" date="2019" name="Curr. Biol.">
        <title>Chromatin organization in early land plants reveals an ancestral association between H3K27me3, transposons, and constitutive heterochromatin.</title>
        <authorList>
            <person name="Montgomery S.A."/>
            <person name="Tanizawa Y."/>
            <person name="Galik B."/>
            <person name="Wang N."/>
            <person name="Ito T."/>
            <person name="Mochizuki T."/>
            <person name="Akimcheva S."/>
            <person name="Bowman J."/>
            <person name="Cognat V."/>
            <person name="Drouard L."/>
            <person name="Ekker H."/>
            <person name="Houng S."/>
            <person name="Kohchi T."/>
            <person name="Lin S."/>
            <person name="Liu L.D."/>
            <person name="Nakamura Y."/>
            <person name="Valeeva L.R."/>
            <person name="Shakirov E.V."/>
            <person name="Shippen D.E."/>
            <person name="Wei W."/>
            <person name="Yagura M."/>
            <person name="Yamaoka S."/>
            <person name="Yamato K.T."/>
            <person name="Liu C."/>
            <person name="Berger F."/>
        </authorList>
    </citation>
    <scope>NUCLEOTIDE SEQUENCE [LARGE SCALE GENOMIC DNA]</scope>
    <source>
        <strain evidence="11">Tak-1</strain>
    </source>
</reference>
<dbReference type="PANTHER" id="PTHR45624:SF10">
    <property type="entry name" value="SLC (SOLUTE CARRIER) HOMOLOG"/>
    <property type="match status" value="1"/>
</dbReference>
<evidence type="ECO:0008006" key="15">
    <source>
        <dbReference type="Google" id="ProtNLM"/>
    </source>
</evidence>
<evidence type="ECO:0000313" key="13">
    <source>
        <dbReference type="Proteomes" id="UP000077202"/>
    </source>
</evidence>
<dbReference type="EMBL" id="LVLJ01001444">
    <property type="protein sequence ID" value="OAE29562.1"/>
    <property type="molecule type" value="Genomic_DNA"/>
</dbReference>
<dbReference type="InterPro" id="IPR023395">
    <property type="entry name" value="MCP_dom_sf"/>
</dbReference>
<evidence type="ECO:0000256" key="9">
    <source>
        <dbReference type="PROSITE-ProRule" id="PRU00282"/>
    </source>
</evidence>
<feature type="repeat" description="Solcar" evidence="9">
    <location>
        <begin position="213"/>
        <end position="302"/>
    </location>
</feature>